<dbReference type="AlphaFoldDB" id="A0A3S5FHB8"/>
<keyword evidence="2" id="KW-1185">Reference proteome</keyword>
<comment type="caution">
    <text evidence="1">The sequence shown here is derived from an EMBL/GenBank/DDBJ whole genome shotgun (WGS) entry which is preliminary data.</text>
</comment>
<gene>
    <name evidence="1" type="ORF">PXEA_LOCUS36941</name>
</gene>
<evidence type="ECO:0000313" key="1">
    <source>
        <dbReference type="EMBL" id="VEL43501.1"/>
    </source>
</evidence>
<sequence>MPGLPQKPDSRVCCSLERIERRTKFSSSSTPNLGSCPLDYDFEAHRPFGLLSAVGRSQTFTCTHCSWCSVFLALIGRLASHMYLLLRGRLPFGSTHFHSESHVRQPRRVSSTNLLVPLLTHICLFMRLHHPLEPPIFWGHVFCGKSPNDLLICSSVPAFPGS</sequence>
<proteinExistence type="predicted"/>
<accession>A0A3S5FHB8</accession>
<organism evidence="1 2">
    <name type="scientific">Protopolystoma xenopodis</name>
    <dbReference type="NCBI Taxonomy" id="117903"/>
    <lineage>
        <taxon>Eukaryota</taxon>
        <taxon>Metazoa</taxon>
        <taxon>Spiralia</taxon>
        <taxon>Lophotrochozoa</taxon>
        <taxon>Platyhelminthes</taxon>
        <taxon>Monogenea</taxon>
        <taxon>Polyopisthocotylea</taxon>
        <taxon>Polystomatidea</taxon>
        <taxon>Polystomatidae</taxon>
        <taxon>Protopolystoma</taxon>
    </lineage>
</organism>
<name>A0A3S5FHB8_9PLAT</name>
<evidence type="ECO:0000313" key="2">
    <source>
        <dbReference type="Proteomes" id="UP000784294"/>
    </source>
</evidence>
<dbReference type="EMBL" id="CAAALY010282039">
    <property type="protein sequence ID" value="VEL43501.1"/>
    <property type="molecule type" value="Genomic_DNA"/>
</dbReference>
<reference evidence="1" key="1">
    <citation type="submission" date="2018-11" db="EMBL/GenBank/DDBJ databases">
        <authorList>
            <consortium name="Pathogen Informatics"/>
        </authorList>
    </citation>
    <scope>NUCLEOTIDE SEQUENCE</scope>
</reference>
<protein>
    <submittedName>
        <fullName evidence="1">Uncharacterized protein</fullName>
    </submittedName>
</protein>
<dbReference type="Proteomes" id="UP000784294">
    <property type="component" value="Unassembled WGS sequence"/>
</dbReference>